<evidence type="ECO:0000256" key="1">
    <source>
        <dbReference type="SAM" id="Phobius"/>
    </source>
</evidence>
<reference evidence="2 3" key="1">
    <citation type="submission" date="2017-09" db="EMBL/GenBank/DDBJ databases">
        <title>Depth-based differentiation of microbial function through sediment-hosted aquifers and enrichment of novel symbionts in the deep terrestrial subsurface.</title>
        <authorList>
            <person name="Probst A.J."/>
            <person name="Ladd B."/>
            <person name="Jarett J.K."/>
            <person name="Geller-Mcgrath D.E."/>
            <person name="Sieber C.M."/>
            <person name="Emerson J.B."/>
            <person name="Anantharaman K."/>
            <person name="Thomas B.C."/>
            <person name="Malmstrom R."/>
            <person name="Stieglmeier M."/>
            <person name="Klingl A."/>
            <person name="Woyke T."/>
            <person name="Ryan C.M."/>
            <person name="Banfield J.F."/>
        </authorList>
    </citation>
    <scope>NUCLEOTIDE SEQUENCE [LARGE SCALE GENOMIC DNA]</scope>
    <source>
        <strain evidence="2">CG10_big_fil_rev_8_21_14_0_10_50_13</strain>
    </source>
</reference>
<evidence type="ECO:0008006" key="4">
    <source>
        <dbReference type="Google" id="ProtNLM"/>
    </source>
</evidence>
<gene>
    <name evidence="2" type="ORF">COV09_00640</name>
</gene>
<keyword evidence="1" id="KW-0812">Transmembrane</keyword>
<name>A0A2H0RGB8_9BACT</name>
<protein>
    <recommendedName>
        <fullName evidence="4">Type II secretion system protein J</fullName>
    </recommendedName>
</protein>
<accession>A0A2H0RGB8</accession>
<evidence type="ECO:0000313" key="3">
    <source>
        <dbReference type="Proteomes" id="UP000230906"/>
    </source>
</evidence>
<feature type="transmembrane region" description="Helical" evidence="1">
    <location>
        <begin position="6"/>
        <end position="29"/>
    </location>
</feature>
<dbReference type="NCBIfam" id="TIGR02532">
    <property type="entry name" value="IV_pilin_GFxxxE"/>
    <property type="match status" value="1"/>
</dbReference>
<keyword evidence="1" id="KW-1133">Transmembrane helix</keyword>
<organism evidence="2 3">
    <name type="scientific">Candidatus Vogelbacteria bacterium CG10_big_fil_rev_8_21_14_0_10_50_13</name>
    <dbReference type="NCBI Taxonomy" id="1975044"/>
    <lineage>
        <taxon>Bacteria</taxon>
        <taxon>Candidatus Vogeliibacteriota</taxon>
    </lineage>
</organism>
<dbReference type="Proteomes" id="UP000230906">
    <property type="component" value="Unassembled WGS sequence"/>
</dbReference>
<dbReference type="PROSITE" id="PS00409">
    <property type="entry name" value="PROKAR_NTER_METHYL"/>
    <property type="match status" value="1"/>
</dbReference>
<comment type="caution">
    <text evidence="2">The sequence shown here is derived from an EMBL/GenBank/DDBJ whole genome shotgun (WGS) entry which is preliminary data.</text>
</comment>
<dbReference type="Pfam" id="PF07963">
    <property type="entry name" value="N_methyl"/>
    <property type="match status" value="1"/>
</dbReference>
<dbReference type="InterPro" id="IPR012902">
    <property type="entry name" value="N_methyl_site"/>
</dbReference>
<proteinExistence type="predicted"/>
<dbReference type="AlphaFoldDB" id="A0A2H0RGB8"/>
<keyword evidence="1" id="KW-0472">Membrane</keyword>
<dbReference type="EMBL" id="PCYJ01000012">
    <property type="protein sequence ID" value="PIR45589.1"/>
    <property type="molecule type" value="Genomic_DNA"/>
</dbReference>
<evidence type="ECO:0000313" key="2">
    <source>
        <dbReference type="EMBL" id="PIR45589.1"/>
    </source>
</evidence>
<sequence length="197" mass="21404">MKNSGFTLLEMLITLGILGLVIVGVYRLAGDLLVDNFYIQQKALAESEGRSALKTMIGELRGASQSNTGVFPLESASSTGVVFYADTDGDNLFERIRYTAVAAELKRGVIVPSGSPLSYDPADETEKTLTSRLATTTVFSFFDKNYAGTSSPLVEPVSLNDVRLVNIDLLLDIDDRLATNPFELSGWATLRNLKDNL</sequence>